<sequence>MGIPGLTAFLLMLGFLAPAVPAPLRPLCDQRVMDKYIQDASKVESEIAELCKASCDLPGHVTVLDTRVNFPAWSAMNVSGAWRASGAAGGRGDGPAHRLACALLQRSSQASEVWRGQALLSAAVSRVKGQQPATQPFRHQLEVIESYLRSIREILRGHGAQVAAAAQEEISARTLSVQTVNKLFSIYSSFLRGKVNLFIAGACKDSGR</sequence>
<dbReference type="Pfam" id="PF00758">
    <property type="entry name" value="EPO_TPO"/>
    <property type="match status" value="2"/>
</dbReference>
<evidence type="ECO:0000256" key="1">
    <source>
        <dbReference type="ARBA" id="ARBA00004613"/>
    </source>
</evidence>
<dbReference type="GO" id="GO:0005125">
    <property type="term" value="F:cytokine activity"/>
    <property type="evidence" value="ECO:0007669"/>
    <property type="project" value="TreeGrafter"/>
</dbReference>
<evidence type="ECO:0000256" key="3">
    <source>
        <dbReference type="ARBA" id="ARBA00015421"/>
    </source>
</evidence>
<dbReference type="Gene3D" id="1.20.1250.10">
    <property type="match status" value="2"/>
</dbReference>
<keyword evidence="5" id="KW-0372">Hormone</keyword>
<dbReference type="GO" id="GO:0005615">
    <property type="term" value="C:extracellular space"/>
    <property type="evidence" value="ECO:0007669"/>
    <property type="project" value="TreeGrafter"/>
</dbReference>
<protein>
    <recommendedName>
        <fullName evidence="3">Erythropoietin</fullName>
    </recommendedName>
</protein>
<evidence type="ECO:0000256" key="7">
    <source>
        <dbReference type="ARBA" id="ARBA00023057"/>
    </source>
</evidence>
<dbReference type="GO" id="GO:0005128">
    <property type="term" value="F:erythropoietin receptor binding"/>
    <property type="evidence" value="ECO:0007669"/>
    <property type="project" value="InterPro"/>
</dbReference>
<reference evidence="10" key="2">
    <citation type="submission" date="2025-09" db="UniProtKB">
        <authorList>
            <consortium name="Ensembl"/>
        </authorList>
    </citation>
    <scope>IDENTIFICATION</scope>
</reference>
<evidence type="ECO:0000313" key="11">
    <source>
        <dbReference type="Proteomes" id="UP000694545"/>
    </source>
</evidence>
<dbReference type="SUPFAM" id="SSF47266">
    <property type="entry name" value="4-helical cytokines"/>
    <property type="match status" value="2"/>
</dbReference>
<keyword evidence="6 9" id="KW-0732">Signal</keyword>
<dbReference type="PANTHER" id="PTHR10370:SF0">
    <property type="entry name" value="ERYTHROPOIETIN"/>
    <property type="match status" value="1"/>
</dbReference>
<keyword evidence="4" id="KW-0964">Secreted</keyword>
<dbReference type="InterPro" id="IPR003013">
    <property type="entry name" value="Erythroptn"/>
</dbReference>
<comment type="subcellular location">
    <subcellularLocation>
        <location evidence="1">Secreted</location>
    </subcellularLocation>
</comment>
<evidence type="ECO:0000256" key="4">
    <source>
        <dbReference type="ARBA" id="ARBA00022525"/>
    </source>
</evidence>
<evidence type="ECO:0000256" key="6">
    <source>
        <dbReference type="ARBA" id="ARBA00022729"/>
    </source>
</evidence>
<keyword evidence="7" id="KW-0265">Erythrocyte maturation</keyword>
<keyword evidence="8" id="KW-1015">Disulfide bond</keyword>
<reference evidence="10" key="1">
    <citation type="submission" date="2025-08" db="UniProtKB">
        <authorList>
            <consortium name="Ensembl"/>
        </authorList>
    </citation>
    <scope>IDENTIFICATION</scope>
</reference>
<evidence type="ECO:0000256" key="5">
    <source>
        <dbReference type="ARBA" id="ARBA00022702"/>
    </source>
</evidence>
<dbReference type="InterPro" id="IPR001323">
    <property type="entry name" value="EPO_TPO"/>
</dbReference>
<dbReference type="Proteomes" id="UP000694545">
    <property type="component" value="Unplaced"/>
</dbReference>
<dbReference type="OMA" id="NAPCNRI"/>
<name>A0A8D2LDW6_VARKO</name>
<dbReference type="PANTHER" id="PTHR10370">
    <property type="entry name" value="ERYTHROPOIETIN"/>
    <property type="match status" value="1"/>
</dbReference>
<gene>
    <name evidence="10" type="primary">EPO</name>
</gene>
<dbReference type="Ensembl" id="ENSVKKT00000021364.1">
    <property type="protein sequence ID" value="ENSVKKP00000020846.1"/>
    <property type="gene ID" value="ENSVKKG00000013995.1"/>
</dbReference>
<evidence type="ECO:0000256" key="2">
    <source>
        <dbReference type="ARBA" id="ARBA00005782"/>
    </source>
</evidence>
<organism evidence="10 11">
    <name type="scientific">Varanus komodoensis</name>
    <name type="common">Komodo dragon</name>
    <dbReference type="NCBI Taxonomy" id="61221"/>
    <lineage>
        <taxon>Eukaryota</taxon>
        <taxon>Metazoa</taxon>
        <taxon>Chordata</taxon>
        <taxon>Craniata</taxon>
        <taxon>Vertebrata</taxon>
        <taxon>Euteleostomi</taxon>
        <taxon>Lepidosauria</taxon>
        <taxon>Squamata</taxon>
        <taxon>Bifurcata</taxon>
        <taxon>Unidentata</taxon>
        <taxon>Episquamata</taxon>
        <taxon>Toxicofera</taxon>
        <taxon>Anguimorpha</taxon>
        <taxon>Paleoanguimorpha</taxon>
        <taxon>Varanoidea</taxon>
        <taxon>Varanidae</taxon>
        <taxon>Varanus</taxon>
    </lineage>
</organism>
<evidence type="ECO:0000313" key="10">
    <source>
        <dbReference type="Ensembl" id="ENSVKKP00000020846.1"/>
    </source>
</evidence>
<dbReference type="InterPro" id="IPR009079">
    <property type="entry name" value="4_helix_cytokine-like_core"/>
</dbReference>
<dbReference type="AlphaFoldDB" id="A0A8D2LDW6"/>
<dbReference type="GO" id="GO:0043249">
    <property type="term" value="P:erythrocyte maturation"/>
    <property type="evidence" value="ECO:0007669"/>
    <property type="project" value="UniProtKB-KW"/>
</dbReference>
<evidence type="ECO:0000256" key="8">
    <source>
        <dbReference type="ARBA" id="ARBA00023157"/>
    </source>
</evidence>
<keyword evidence="11" id="KW-1185">Reference proteome</keyword>
<accession>A0A8D2LDW6</accession>
<evidence type="ECO:0000256" key="9">
    <source>
        <dbReference type="SAM" id="SignalP"/>
    </source>
</evidence>
<dbReference type="GO" id="GO:0005179">
    <property type="term" value="F:hormone activity"/>
    <property type="evidence" value="ECO:0007669"/>
    <property type="project" value="UniProtKB-KW"/>
</dbReference>
<feature type="signal peptide" evidence="9">
    <location>
        <begin position="1"/>
        <end position="21"/>
    </location>
</feature>
<comment type="similarity">
    <text evidence="2">Belongs to the EPO/TPO family.</text>
</comment>
<proteinExistence type="inferred from homology"/>
<feature type="chain" id="PRO_5034722845" description="Erythropoietin" evidence="9">
    <location>
        <begin position="22"/>
        <end position="208"/>
    </location>
</feature>